<dbReference type="InterPro" id="IPR013005">
    <property type="entry name" value="Ribosomal_uL4-like"/>
</dbReference>
<evidence type="ECO:0000256" key="5">
    <source>
        <dbReference type="HAMAP-Rule" id="MF_01328"/>
    </source>
</evidence>
<evidence type="ECO:0000256" key="2">
    <source>
        <dbReference type="ARBA" id="ARBA00022980"/>
    </source>
</evidence>
<keyword evidence="2 5" id="KW-0689">Ribosomal protein</keyword>
<sequence length="206" mass="23366">MIKAKVYSQTNQEVGDIELREDVFGLEVRPELLHFVVRAHLAAKRQGTVSVKNRAKIRGGGRKPWRQKGTGRARAGTIRSPLWRGGAVIHGPQPRDYSFKVNKKVKRLALKMALSSLLKENRLKIVDKFDFPEIKTKKFVEVKNSLGLKKPLIVLQERYNNLELSARNVPGVAVLTQELLNTYDALKHSEVVIEKEAILKLQERLG</sequence>
<dbReference type="GO" id="GO:0006412">
    <property type="term" value="P:translation"/>
    <property type="evidence" value="ECO:0007669"/>
    <property type="project" value="UniProtKB-UniRule"/>
</dbReference>
<keyword evidence="3 5" id="KW-0687">Ribonucleoprotein</keyword>
<evidence type="ECO:0000256" key="6">
    <source>
        <dbReference type="SAM" id="MobiDB-lite"/>
    </source>
</evidence>
<dbReference type="InterPro" id="IPR002136">
    <property type="entry name" value="Ribosomal_uL4"/>
</dbReference>
<reference evidence="7 8" key="1">
    <citation type="submission" date="2016-10" db="EMBL/GenBank/DDBJ databases">
        <authorList>
            <person name="de Groot N.N."/>
        </authorList>
    </citation>
    <scope>NUCLEOTIDE SEQUENCE [LARGE SCALE GENOMIC DNA]</scope>
    <source>
        <strain evidence="7 8">DSM 15269</strain>
    </source>
</reference>
<dbReference type="GO" id="GO:0019843">
    <property type="term" value="F:rRNA binding"/>
    <property type="evidence" value="ECO:0007669"/>
    <property type="project" value="UniProtKB-UniRule"/>
</dbReference>
<dbReference type="GO" id="GO:1990904">
    <property type="term" value="C:ribonucleoprotein complex"/>
    <property type="evidence" value="ECO:0007669"/>
    <property type="project" value="UniProtKB-KW"/>
</dbReference>
<comment type="function">
    <text evidence="5">One of the primary rRNA binding proteins, this protein initially binds near the 5'-end of the 23S rRNA. It is important during the early stages of 50S assembly. It makes multiple contacts with different domains of the 23S rRNA in the assembled 50S subunit and ribosome.</text>
</comment>
<protein>
    <recommendedName>
        <fullName evidence="4 5">Large ribosomal subunit protein uL4</fullName>
    </recommendedName>
</protein>
<dbReference type="STRING" id="206665.SAMN04488516_11654"/>
<evidence type="ECO:0000256" key="3">
    <source>
        <dbReference type="ARBA" id="ARBA00023274"/>
    </source>
</evidence>
<keyword evidence="8" id="KW-1185">Reference proteome</keyword>
<dbReference type="Gene3D" id="3.40.1370.10">
    <property type="match status" value="1"/>
</dbReference>
<dbReference type="GO" id="GO:0003735">
    <property type="term" value="F:structural constituent of ribosome"/>
    <property type="evidence" value="ECO:0007669"/>
    <property type="project" value="InterPro"/>
</dbReference>
<accession>A0A1H0G5V5</accession>
<feature type="region of interest" description="Disordered" evidence="6">
    <location>
        <begin position="52"/>
        <end position="71"/>
    </location>
</feature>
<dbReference type="SUPFAM" id="SSF52166">
    <property type="entry name" value="Ribosomal protein L4"/>
    <property type="match status" value="1"/>
</dbReference>
<organism evidence="7 8">
    <name type="scientific">Desulfonauticus submarinus</name>
    <dbReference type="NCBI Taxonomy" id="206665"/>
    <lineage>
        <taxon>Bacteria</taxon>
        <taxon>Pseudomonadati</taxon>
        <taxon>Thermodesulfobacteriota</taxon>
        <taxon>Desulfovibrionia</taxon>
        <taxon>Desulfovibrionales</taxon>
        <taxon>Desulfonauticaceae</taxon>
        <taxon>Desulfonauticus</taxon>
    </lineage>
</organism>
<proteinExistence type="inferred from homology"/>
<dbReference type="Pfam" id="PF00573">
    <property type="entry name" value="Ribosomal_L4"/>
    <property type="match status" value="1"/>
</dbReference>
<keyword evidence="5" id="KW-0694">RNA-binding</keyword>
<dbReference type="PANTHER" id="PTHR10746">
    <property type="entry name" value="50S RIBOSOMAL PROTEIN L4"/>
    <property type="match status" value="1"/>
</dbReference>
<evidence type="ECO:0000313" key="7">
    <source>
        <dbReference type="EMBL" id="SDO02240.1"/>
    </source>
</evidence>
<keyword evidence="5" id="KW-0699">rRNA-binding</keyword>
<dbReference type="AlphaFoldDB" id="A0A1H0G5V5"/>
<evidence type="ECO:0000256" key="1">
    <source>
        <dbReference type="ARBA" id="ARBA00010528"/>
    </source>
</evidence>
<comment type="subunit">
    <text evidence="5">Part of the 50S ribosomal subunit.</text>
</comment>
<dbReference type="PANTHER" id="PTHR10746:SF6">
    <property type="entry name" value="LARGE RIBOSOMAL SUBUNIT PROTEIN UL4M"/>
    <property type="match status" value="1"/>
</dbReference>
<dbReference type="NCBIfam" id="TIGR03953">
    <property type="entry name" value="rplD_bact"/>
    <property type="match status" value="1"/>
</dbReference>
<name>A0A1H0G5V5_9BACT</name>
<dbReference type="HAMAP" id="MF_01328_B">
    <property type="entry name" value="Ribosomal_uL4_B"/>
    <property type="match status" value="1"/>
</dbReference>
<feature type="compositionally biased region" description="Basic residues" evidence="6">
    <location>
        <begin position="53"/>
        <end position="71"/>
    </location>
</feature>
<dbReference type="InterPro" id="IPR023574">
    <property type="entry name" value="Ribosomal_uL4_dom_sf"/>
</dbReference>
<dbReference type="RefSeq" id="WP_092066508.1">
    <property type="nucleotide sequence ID" value="NZ_FNIN01000016.1"/>
</dbReference>
<evidence type="ECO:0000256" key="4">
    <source>
        <dbReference type="ARBA" id="ARBA00035244"/>
    </source>
</evidence>
<dbReference type="OrthoDB" id="9803201at2"/>
<dbReference type="Proteomes" id="UP000199602">
    <property type="component" value="Unassembled WGS sequence"/>
</dbReference>
<gene>
    <name evidence="5" type="primary">rplD</name>
    <name evidence="7" type="ORF">SAMN04488516_11654</name>
</gene>
<dbReference type="EMBL" id="FNIN01000016">
    <property type="protein sequence ID" value="SDO02240.1"/>
    <property type="molecule type" value="Genomic_DNA"/>
</dbReference>
<dbReference type="GO" id="GO:0005840">
    <property type="term" value="C:ribosome"/>
    <property type="evidence" value="ECO:0007669"/>
    <property type="project" value="UniProtKB-KW"/>
</dbReference>
<comment type="function">
    <text evidence="5">Forms part of the polypeptide exit tunnel.</text>
</comment>
<comment type="similarity">
    <text evidence="1 5">Belongs to the universal ribosomal protein uL4 family.</text>
</comment>
<evidence type="ECO:0000313" key="8">
    <source>
        <dbReference type="Proteomes" id="UP000199602"/>
    </source>
</evidence>